<evidence type="ECO:0000313" key="3">
    <source>
        <dbReference type="Proteomes" id="UP001519310"/>
    </source>
</evidence>
<comment type="caution">
    <text evidence="2">The sequence shown here is derived from an EMBL/GenBank/DDBJ whole genome shotgun (WGS) entry which is preliminary data.</text>
</comment>
<accession>A0ABS4LF28</accession>
<evidence type="ECO:0000256" key="1">
    <source>
        <dbReference type="SAM" id="MobiDB-lite"/>
    </source>
</evidence>
<protein>
    <recommendedName>
        <fullName evidence="4">Nucleotidyltransferase-like protein</fullName>
    </recommendedName>
</protein>
<dbReference type="EMBL" id="JAGGLQ010000019">
    <property type="protein sequence ID" value="MBP2040708.1"/>
    <property type="molecule type" value="Genomic_DNA"/>
</dbReference>
<gene>
    <name evidence="2" type="ORF">J2Z77_006563</name>
</gene>
<organism evidence="2 3">
    <name type="scientific">Streptomyces avidinii</name>
    <dbReference type="NCBI Taxonomy" id="1895"/>
    <lineage>
        <taxon>Bacteria</taxon>
        <taxon>Bacillati</taxon>
        <taxon>Actinomycetota</taxon>
        <taxon>Actinomycetes</taxon>
        <taxon>Kitasatosporales</taxon>
        <taxon>Streptomycetaceae</taxon>
        <taxon>Streptomyces</taxon>
    </lineage>
</organism>
<keyword evidence="3" id="KW-1185">Reference proteome</keyword>
<name>A0ABS4LF28_STRAV</name>
<sequence>MAADLPDVRLESDLFPGPLVELWGVLFDLSEQVPDAWSLIGGQMVLLHGLEHGRTPPAASADLDVLADVQSDQQSLRRLVAALERLGFSPAGMSPQGNLLHRYQRGVEPQRLVVDLLAPDNLGPRADLTTTPPGRTLEVPGGRQAAQRTEAMRVRLGSRTGRIRRPSLLGAIVAKAAAVSIKTASPERHYRDLAFLLSLPANPLQLRDQLDKGDRKKLAFAKALSDPQHAAWRQLADEGARADGRAMYGFLSPPATT</sequence>
<reference evidence="2 3" key="1">
    <citation type="submission" date="2021-03" db="EMBL/GenBank/DDBJ databases">
        <title>Genomic Encyclopedia of Type Strains, Phase IV (KMG-IV): sequencing the most valuable type-strain genomes for metagenomic binning, comparative biology and taxonomic classification.</title>
        <authorList>
            <person name="Goeker M."/>
        </authorList>
    </citation>
    <scope>NUCLEOTIDE SEQUENCE [LARGE SCALE GENOMIC DNA]</scope>
    <source>
        <strain evidence="2 3">DSM 40526</strain>
    </source>
</reference>
<dbReference type="Proteomes" id="UP001519310">
    <property type="component" value="Unassembled WGS sequence"/>
</dbReference>
<evidence type="ECO:0008006" key="4">
    <source>
        <dbReference type="Google" id="ProtNLM"/>
    </source>
</evidence>
<feature type="region of interest" description="Disordered" evidence="1">
    <location>
        <begin position="123"/>
        <end position="143"/>
    </location>
</feature>
<evidence type="ECO:0000313" key="2">
    <source>
        <dbReference type="EMBL" id="MBP2040708.1"/>
    </source>
</evidence>
<dbReference type="RefSeq" id="WP_189971840.1">
    <property type="nucleotide sequence ID" value="NZ_BMVL01000009.1"/>
</dbReference>
<proteinExistence type="predicted"/>